<evidence type="ECO:0000313" key="8">
    <source>
        <dbReference type="Proteomes" id="UP000616769"/>
    </source>
</evidence>
<dbReference type="SUPFAM" id="SSF54768">
    <property type="entry name" value="dsRNA-binding domain-like"/>
    <property type="match status" value="1"/>
</dbReference>
<dbReference type="VEuPathDB" id="VectorBase:SSCA004330"/>
<dbReference type="Pfam" id="PF00035">
    <property type="entry name" value="dsrm"/>
    <property type="match status" value="1"/>
</dbReference>
<feature type="region of interest" description="Disordered" evidence="2">
    <location>
        <begin position="33"/>
        <end position="55"/>
    </location>
</feature>
<dbReference type="InterPro" id="IPR014720">
    <property type="entry name" value="dsRBD_dom"/>
</dbReference>
<keyword evidence="1" id="KW-0694">RNA-binding</keyword>
<dbReference type="CDD" id="cd00048">
    <property type="entry name" value="DSRM_SF"/>
    <property type="match status" value="1"/>
</dbReference>
<dbReference type="EMBL" id="WVUK01000066">
    <property type="protein sequence ID" value="KAF7487666.1"/>
    <property type="molecule type" value="Genomic_DNA"/>
</dbReference>
<keyword evidence="7" id="KW-1185">Reference proteome</keyword>
<dbReference type="EnsemblMetazoa" id="SSS_8872s_mrna">
    <property type="protein sequence ID" value="KAF7487666.1"/>
    <property type="gene ID" value="SSS_8872"/>
</dbReference>
<feature type="compositionally biased region" description="Basic and acidic residues" evidence="2">
    <location>
        <begin position="171"/>
        <end position="182"/>
    </location>
</feature>
<dbReference type="Proteomes" id="UP000070412">
    <property type="component" value="Unassembled WGS sequence"/>
</dbReference>
<name>A0A131ZT94_SARSC</name>
<proteinExistence type="predicted"/>
<dbReference type="Gene3D" id="3.30.160.20">
    <property type="match status" value="1"/>
</dbReference>
<evidence type="ECO:0000256" key="1">
    <source>
        <dbReference type="PROSITE-ProRule" id="PRU00266"/>
    </source>
</evidence>
<evidence type="ECO:0000256" key="2">
    <source>
        <dbReference type="SAM" id="MobiDB-lite"/>
    </source>
</evidence>
<reference evidence="6" key="4">
    <citation type="submission" date="2022-06" db="UniProtKB">
        <authorList>
            <consortium name="EnsemblMetazoa"/>
        </authorList>
    </citation>
    <scope>IDENTIFICATION</scope>
</reference>
<protein>
    <recommendedName>
        <fullName evidence="3">DRBM domain-containing protein</fullName>
    </recommendedName>
</protein>
<feature type="domain" description="DRBM" evidence="3">
    <location>
        <begin position="65"/>
        <end position="133"/>
    </location>
</feature>
<evidence type="ECO:0000313" key="5">
    <source>
        <dbReference type="EMBL" id="KPL99225.1"/>
    </source>
</evidence>
<reference evidence="5 8" key="1">
    <citation type="journal article" date="2015" name="Parasit. Vectors">
        <title>Draft genome of the scabies mite.</title>
        <authorList>
            <person name="Rider S.D.Jr."/>
            <person name="Morgan M.S."/>
            <person name="Arlian L.G."/>
        </authorList>
    </citation>
    <scope>NUCLEOTIDE SEQUENCE [LARGE SCALE GENOMIC DNA]</scope>
    <source>
        <strain evidence="5">Arlian Lab</strain>
    </source>
</reference>
<dbReference type="SMART" id="SM00358">
    <property type="entry name" value="DSRM"/>
    <property type="match status" value="1"/>
</dbReference>
<organism evidence="5 8">
    <name type="scientific">Sarcoptes scabiei</name>
    <name type="common">Itch mite</name>
    <name type="synonym">Acarus scabiei</name>
    <dbReference type="NCBI Taxonomy" id="52283"/>
    <lineage>
        <taxon>Eukaryota</taxon>
        <taxon>Metazoa</taxon>
        <taxon>Ecdysozoa</taxon>
        <taxon>Arthropoda</taxon>
        <taxon>Chelicerata</taxon>
        <taxon>Arachnida</taxon>
        <taxon>Acari</taxon>
        <taxon>Acariformes</taxon>
        <taxon>Sarcoptiformes</taxon>
        <taxon>Astigmata</taxon>
        <taxon>Psoroptidia</taxon>
        <taxon>Sarcoptoidea</taxon>
        <taxon>Sarcoptidae</taxon>
        <taxon>Sarcoptinae</taxon>
        <taxon>Sarcoptes</taxon>
    </lineage>
</organism>
<dbReference type="AlphaFoldDB" id="A0A131ZT94"/>
<evidence type="ECO:0000313" key="4">
    <source>
        <dbReference type="EMBL" id="KAF7487666.1"/>
    </source>
</evidence>
<dbReference type="EMBL" id="JXLN01000654">
    <property type="protein sequence ID" value="KPL99225.1"/>
    <property type="molecule type" value="Genomic_DNA"/>
</dbReference>
<evidence type="ECO:0000313" key="6">
    <source>
        <dbReference type="EnsemblMetazoa" id="KAF7487666.1"/>
    </source>
</evidence>
<dbReference type="GO" id="GO:0003723">
    <property type="term" value="F:RNA binding"/>
    <property type="evidence" value="ECO:0007669"/>
    <property type="project" value="UniProtKB-UniRule"/>
</dbReference>
<reference evidence="4" key="3">
    <citation type="submission" date="2020-01" db="EMBL/GenBank/DDBJ databases">
        <authorList>
            <person name="Korhonen P.K.K."/>
            <person name="Guangxu M.G."/>
            <person name="Wang T.W."/>
            <person name="Stroehlein A.J.S."/>
            <person name="Young N.D."/>
            <person name="Ang C.-S.A."/>
            <person name="Fernando D.W.F."/>
            <person name="Lu H.L."/>
            <person name="Taylor S.T."/>
            <person name="Ehtesham M.E.M."/>
            <person name="Najaraj S.H.N."/>
            <person name="Harsha G.H.G."/>
            <person name="Madugundu A.M."/>
            <person name="Renuse S.R."/>
            <person name="Holt D.H."/>
            <person name="Pandey A.P."/>
            <person name="Papenfuss A.P."/>
            <person name="Gasser R.B.G."/>
            <person name="Fischer K.F."/>
        </authorList>
    </citation>
    <scope>NUCLEOTIDE SEQUENCE</scope>
    <source>
        <strain evidence="4">SSS_KF_BRIS2020</strain>
    </source>
</reference>
<evidence type="ECO:0000259" key="3">
    <source>
        <dbReference type="PROSITE" id="PS50137"/>
    </source>
</evidence>
<sequence length="224" mass="25724">MEKLNQLQSLARKRIRTFTEKLNNRITAFIDDDDDEDESVPDINATDPANGTNSSHNLLMKRFHRAPDDLVQYCETKQLPTPIFELNNESKSGPRTIFEITIKIGNRKFYGNDISKRLARCRASLLALDYLQGIETIKRSSLSEYGNENGEAFVTDNDELNREMLENDSCKSDETMDAENNKDNSQNQSEFNDCQEVQETEKMEKQTFNTKKHVIINETVSIVS</sequence>
<evidence type="ECO:0000313" key="7">
    <source>
        <dbReference type="Proteomes" id="UP000070412"/>
    </source>
</evidence>
<feature type="compositionally biased region" description="Polar residues" evidence="2">
    <location>
        <begin position="183"/>
        <end position="197"/>
    </location>
</feature>
<dbReference type="Proteomes" id="UP000616769">
    <property type="component" value="Unassembled WGS sequence"/>
</dbReference>
<gene>
    <name evidence="5" type="ORF">QR98_0004060</name>
    <name evidence="4" type="ORF">SSS_8872</name>
</gene>
<reference evidence="7" key="2">
    <citation type="journal article" date="2020" name="PLoS Negl. Trop. Dis.">
        <title>High-quality nuclear genome for Sarcoptes scabiei-A critical resource for a neglected parasite.</title>
        <authorList>
            <person name="Korhonen P.K."/>
            <person name="Gasser R.B."/>
            <person name="Ma G."/>
            <person name="Wang T."/>
            <person name="Stroehlein A.J."/>
            <person name="Young N.D."/>
            <person name="Ang C.S."/>
            <person name="Fernando D.D."/>
            <person name="Lu H.C."/>
            <person name="Taylor S."/>
            <person name="Reynolds S.L."/>
            <person name="Mofiz E."/>
            <person name="Najaraj S.H."/>
            <person name="Gowda H."/>
            <person name="Madugundu A."/>
            <person name="Renuse S."/>
            <person name="Holt D."/>
            <person name="Pandey A."/>
            <person name="Papenfuss A.T."/>
            <person name="Fischer K."/>
        </authorList>
    </citation>
    <scope>NUCLEOTIDE SEQUENCE [LARGE SCALE GENOMIC DNA]</scope>
</reference>
<accession>A0A131ZT94</accession>
<dbReference type="PROSITE" id="PS50137">
    <property type="entry name" value="DS_RBD"/>
    <property type="match status" value="1"/>
</dbReference>
<feature type="region of interest" description="Disordered" evidence="2">
    <location>
        <begin position="171"/>
        <end position="205"/>
    </location>
</feature>